<evidence type="ECO:0000313" key="2">
    <source>
        <dbReference type="Proteomes" id="UP000076632"/>
    </source>
</evidence>
<dbReference type="AlphaFoldDB" id="A0A165A4V7"/>
<gene>
    <name evidence="1" type="ORF">L228DRAFT_32118</name>
</gene>
<keyword evidence="2" id="KW-1185">Reference proteome</keyword>
<dbReference type="InParanoid" id="A0A165A4V7"/>
<dbReference type="RefSeq" id="XP_018185507.1">
    <property type="nucleotide sequence ID" value="XM_018336476.1"/>
</dbReference>
<name>A0A165A4V7_XYLHT</name>
<protein>
    <submittedName>
        <fullName evidence="1">Uncharacterized protein</fullName>
    </submittedName>
</protein>
<dbReference type="EMBL" id="KV407464">
    <property type="protein sequence ID" value="KZF19952.1"/>
    <property type="molecule type" value="Genomic_DNA"/>
</dbReference>
<sequence>MYSYNCPYGLAVTRLASICNGTTERDEFWPMFCSPGRHELFSIIFIFPPLNGEFPVYYAHMIWLSVRLGQGIIFRGAYVTFVNSFAFLDRDPPTSQLCEDLTGNLGTTPNMVKSENFFVHCPISRGYPPRSDGISHWGRLLSKKPIVTRLNLSDKLVKSWPSVHSSRSDKACPRTKKKRVILILTQTIILLPLQIRSASPSCPHLPLSLPTTICRLL</sequence>
<dbReference type="GeneID" id="28901613"/>
<evidence type="ECO:0000313" key="1">
    <source>
        <dbReference type="EMBL" id="KZF19952.1"/>
    </source>
</evidence>
<accession>A0A165A4V7</accession>
<proteinExistence type="predicted"/>
<reference evidence="1 2" key="1">
    <citation type="journal article" date="2016" name="Fungal Biol.">
        <title>The genome of Xylona heveae provides a window into fungal endophytism.</title>
        <authorList>
            <person name="Gazis R."/>
            <person name="Kuo A."/>
            <person name="Riley R."/>
            <person name="LaButti K."/>
            <person name="Lipzen A."/>
            <person name="Lin J."/>
            <person name="Amirebrahimi M."/>
            <person name="Hesse C.N."/>
            <person name="Spatafora J.W."/>
            <person name="Henrissat B."/>
            <person name="Hainaut M."/>
            <person name="Grigoriev I.V."/>
            <person name="Hibbett D.S."/>
        </authorList>
    </citation>
    <scope>NUCLEOTIDE SEQUENCE [LARGE SCALE GENOMIC DNA]</scope>
    <source>
        <strain evidence="1 2">TC161</strain>
    </source>
</reference>
<dbReference type="Proteomes" id="UP000076632">
    <property type="component" value="Unassembled WGS sequence"/>
</dbReference>
<organism evidence="1 2">
    <name type="scientific">Xylona heveae (strain CBS 132557 / TC161)</name>
    <dbReference type="NCBI Taxonomy" id="1328760"/>
    <lineage>
        <taxon>Eukaryota</taxon>
        <taxon>Fungi</taxon>
        <taxon>Dikarya</taxon>
        <taxon>Ascomycota</taxon>
        <taxon>Pezizomycotina</taxon>
        <taxon>Xylonomycetes</taxon>
        <taxon>Xylonales</taxon>
        <taxon>Xylonaceae</taxon>
        <taxon>Xylona</taxon>
    </lineage>
</organism>